<dbReference type="InterPro" id="IPR023631">
    <property type="entry name" value="Amidase_dom"/>
</dbReference>
<accession>G2YU88</accession>
<dbReference type="EMBL" id="FQ790353">
    <property type="protein sequence ID" value="CCD55186.1"/>
    <property type="molecule type" value="Genomic_DNA"/>
</dbReference>
<dbReference type="GO" id="GO:0016740">
    <property type="term" value="F:transferase activity"/>
    <property type="evidence" value="ECO:0007669"/>
    <property type="project" value="UniProtKB-KW"/>
</dbReference>
<dbReference type="PANTHER" id="PTHR46310">
    <property type="entry name" value="AMIDASE 1"/>
    <property type="match status" value="1"/>
</dbReference>
<name>G2YU88_BOTF4</name>
<dbReference type="Pfam" id="PF01425">
    <property type="entry name" value="Amidase"/>
    <property type="match status" value="1"/>
</dbReference>
<proteinExistence type="predicted"/>
<dbReference type="Gene3D" id="3.90.1300.10">
    <property type="entry name" value="Amidase signature (AS) domain"/>
    <property type="match status" value="1"/>
</dbReference>
<evidence type="ECO:0000313" key="3">
    <source>
        <dbReference type="Proteomes" id="UP000008177"/>
    </source>
</evidence>
<gene>
    <name evidence="2" type="ORF">BofuT4_P160070.1</name>
</gene>
<keyword evidence="2" id="KW-0808">Transferase</keyword>
<organism evidence="2 3">
    <name type="scientific">Botryotinia fuckeliana (strain T4)</name>
    <name type="common">Noble rot fungus</name>
    <name type="synonym">Botrytis cinerea</name>
    <dbReference type="NCBI Taxonomy" id="999810"/>
    <lineage>
        <taxon>Eukaryota</taxon>
        <taxon>Fungi</taxon>
        <taxon>Dikarya</taxon>
        <taxon>Ascomycota</taxon>
        <taxon>Pezizomycotina</taxon>
        <taxon>Leotiomycetes</taxon>
        <taxon>Helotiales</taxon>
        <taxon>Sclerotiniaceae</taxon>
        <taxon>Botrytis</taxon>
    </lineage>
</organism>
<dbReference type="InterPro" id="IPR036928">
    <property type="entry name" value="AS_sf"/>
</dbReference>
<evidence type="ECO:0000313" key="2">
    <source>
        <dbReference type="EMBL" id="CCD55186.1"/>
    </source>
</evidence>
<protein>
    <submittedName>
        <fullName evidence="2">Similar to glutamyl-tRNA(Gln) amidotransferase subunit A</fullName>
    </submittedName>
</protein>
<dbReference type="InParanoid" id="G2YU88"/>
<dbReference type="OrthoDB" id="5423360at2759"/>
<dbReference type="Proteomes" id="UP000008177">
    <property type="component" value="Unplaced contigs"/>
</dbReference>
<dbReference type="AlphaFoldDB" id="G2YU88"/>
<dbReference type="STRING" id="999810.G2YU88"/>
<dbReference type="PANTHER" id="PTHR46310:SF7">
    <property type="entry name" value="AMIDASE 1"/>
    <property type="match status" value="1"/>
</dbReference>
<feature type="domain" description="Amidase" evidence="1">
    <location>
        <begin position="171"/>
        <end position="573"/>
    </location>
</feature>
<dbReference type="eggNOG" id="KOG1211">
    <property type="taxonomic scope" value="Eukaryota"/>
</dbReference>
<sequence length="619" mass="68470">MDSSVIHPSMVNIGTYSYLLGHGVSTNITGEITEGQVPLTILSIDVDNDHITQSWLDSKYEEFARKDDVWCDIFARNIFAQESPGVLRLIANSDESKILRSKSFEYQGFLPEGPYILSGSTIHRIYKLYPDPLGAFVCGVIPTAPGSNRYQRIPMDYIPVPSRLYSPPSHLQPLLGKRIAVKDIIDLEGVKTTVCSKAYEALRDVSINTAPSIQKLIDEGAVIIGKVKTTPFSSGMGPRDWVDYQAPFNPRGCGYLDTSCSSAGSAAALAGYEWLDFTIGSDSLGSMVSPAADNGLFGIRPTHGRISCEGLVPVSSYLDTPGIFSRDISDFSASTKLWLGASDDSDPKTSSVMPTKLTILSERYENLAPEMKKVMEDFIQDFEKATQLHRTTTTMDELWKLHAPETLSEKTFAETFQTTLAHIQLYGHYNNTTPFREEYRERFGTEPYAEPLLRYKWELGANLTQDQLTTALKEKELFSNFLKEQLFNDGGVMLLPCALPDIPYRDGYFGSVEESGAPWQGFNVPITVFSSLGGGPAVSIPVNKLVGQRLYDSKITRAKEYQPVGLMLLGAPGKIINITDYSKRYLTSPGTDEYLIDLVKHVLVASNRPLVVKTGKVAF</sequence>
<dbReference type="SUPFAM" id="SSF75304">
    <property type="entry name" value="Amidase signature (AS) enzymes"/>
    <property type="match status" value="1"/>
</dbReference>
<dbReference type="HOGENOM" id="CLU_020129_2_1_1"/>
<reference evidence="3" key="1">
    <citation type="journal article" date="2011" name="PLoS Genet.">
        <title>Genomic analysis of the necrotrophic fungal pathogens Sclerotinia sclerotiorum and Botrytis cinerea.</title>
        <authorList>
            <person name="Amselem J."/>
            <person name="Cuomo C.A."/>
            <person name="van Kan J.A."/>
            <person name="Viaud M."/>
            <person name="Benito E.P."/>
            <person name="Couloux A."/>
            <person name="Coutinho P.M."/>
            <person name="de Vries R.P."/>
            <person name="Dyer P.S."/>
            <person name="Fillinger S."/>
            <person name="Fournier E."/>
            <person name="Gout L."/>
            <person name="Hahn M."/>
            <person name="Kohn L."/>
            <person name="Lapalu N."/>
            <person name="Plummer K.M."/>
            <person name="Pradier J.M."/>
            <person name="Quevillon E."/>
            <person name="Sharon A."/>
            <person name="Simon A."/>
            <person name="ten Have A."/>
            <person name="Tudzynski B."/>
            <person name="Tudzynski P."/>
            <person name="Wincker P."/>
            <person name="Andrew M."/>
            <person name="Anthouard V."/>
            <person name="Beever R.E."/>
            <person name="Beffa R."/>
            <person name="Benoit I."/>
            <person name="Bouzid O."/>
            <person name="Brault B."/>
            <person name="Chen Z."/>
            <person name="Choquer M."/>
            <person name="Collemare J."/>
            <person name="Cotton P."/>
            <person name="Danchin E.G."/>
            <person name="Da Silva C."/>
            <person name="Gautier A."/>
            <person name="Giraud C."/>
            <person name="Giraud T."/>
            <person name="Gonzalez C."/>
            <person name="Grossetete S."/>
            <person name="Guldener U."/>
            <person name="Henrissat B."/>
            <person name="Howlett B.J."/>
            <person name="Kodira C."/>
            <person name="Kretschmer M."/>
            <person name="Lappartient A."/>
            <person name="Leroch M."/>
            <person name="Levis C."/>
            <person name="Mauceli E."/>
            <person name="Neuveglise C."/>
            <person name="Oeser B."/>
            <person name="Pearson M."/>
            <person name="Poulain J."/>
            <person name="Poussereau N."/>
            <person name="Quesneville H."/>
            <person name="Rascle C."/>
            <person name="Schumacher J."/>
            <person name="Segurens B."/>
            <person name="Sexton A."/>
            <person name="Silva E."/>
            <person name="Sirven C."/>
            <person name="Soanes D.M."/>
            <person name="Talbot N.J."/>
            <person name="Templeton M."/>
            <person name="Yandava C."/>
            <person name="Yarden O."/>
            <person name="Zeng Q."/>
            <person name="Rollins J.A."/>
            <person name="Lebrun M.H."/>
            <person name="Dickman M."/>
        </authorList>
    </citation>
    <scope>NUCLEOTIDE SEQUENCE [LARGE SCALE GENOMIC DNA]</scope>
    <source>
        <strain evidence="3">T4</strain>
    </source>
</reference>
<evidence type="ECO:0000259" key="1">
    <source>
        <dbReference type="Pfam" id="PF01425"/>
    </source>
</evidence>